<keyword evidence="4 7" id="KW-1133">Transmembrane helix</keyword>
<keyword evidence="9" id="KW-1185">Reference proteome</keyword>
<dbReference type="SUPFAM" id="SSF48452">
    <property type="entry name" value="TPR-like"/>
    <property type="match status" value="1"/>
</dbReference>
<comment type="subcellular location">
    <subcellularLocation>
        <location evidence="1">Membrane</location>
        <topology evidence="1">Multi-pass membrane protein</topology>
    </subcellularLocation>
</comment>
<evidence type="ECO:0000256" key="1">
    <source>
        <dbReference type="ARBA" id="ARBA00004141"/>
    </source>
</evidence>
<gene>
    <name evidence="8" type="ORF">EVEC_LOCUS7451</name>
</gene>
<evidence type="ECO:0000256" key="3">
    <source>
        <dbReference type="ARBA" id="ARBA00022692"/>
    </source>
</evidence>
<dbReference type="CDD" id="cd11557">
    <property type="entry name" value="ST7"/>
    <property type="match status" value="1"/>
</dbReference>
<organism evidence="10">
    <name type="scientific">Enterobius vermicularis</name>
    <name type="common">Human pinworm</name>
    <dbReference type="NCBI Taxonomy" id="51028"/>
    <lineage>
        <taxon>Eukaryota</taxon>
        <taxon>Metazoa</taxon>
        <taxon>Ecdysozoa</taxon>
        <taxon>Nematoda</taxon>
        <taxon>Chromadorea</taxon>
        <taxon>Rhabditida</taxon>
        <taxon>Spirurina</taxon>
        <taxon>Oxyuridomorpha</taxon>
        <taxon>Oxyuroidea</taxon>
        <taxon>Oxyuridae</taxon>
        <taxon>Enterobius</taxon>
    </lineage>
</organism>
<dbReference type="WBParaSite" id="EVEC_0000796701-mRNA-1">
    <property type="protein sequence ID" value="EVEC_0000796701-mRNA-1"/>
    <property type="gene ID" value="EVEC_0000796701"/>
</dbReference>
<reference evidence="8 9" key="2">
    <citation type="submission" date="2018-10" db="EMBL/GenBank/DDBJ databases">
        <authorList>
            <consortium name="Pathogen Informatics"/>
        </authorList>
    </citation>
    <scope>NUCLEOTIDE SEQUENCE [LARGE SCALE GENOMIC DNA]</scope>
</reference>
<evidence type="ECO:0000256" key="7">
    <source>
        <dbReference type="SAM" id="Phobius"/>
    </source>
</evidence>
<dbReference type="GO" id="GO:0016020">
    <property type="term" value="C:membrane"/>
    <property type="evidence" value="ECO:0007669"/>
    <property type="project" value="UniProtKB-SubCell"/>
</dbReference>
<accession>A0A0N4VBQ2</accession>
<dbReference type="PANTHER" id="PTHR12745">
    <property type="entry name" value="SUPPRESSION OF TUMORIGENICITY 7"/>
    <property type="match status" value="1"/>
</dbReference>
<evidence type="ECO:0000313" key="8">
    <source>
        <dbReference type="EMBL" id="VDD92700.1"/>
    </source>
</evidence>
<evidence type="ECO:0000256" key="6">
    <source>
        <dbReference type="ARBA" id="ARBA00040270"/>
    </source>
</evidence>
<dbReference type="PANTHER" id="PTHR12745:SF6">
    <property type="entry name" value="PROTEIN ST7 HOMOLOG"/>
    <property type="match status" value="1"/>
</dbReference>
<dbReference type="Gene3D" id="1.25.40.10">
    <property type="entry name" value="Tetratricopeptide repeat domain"/>
    <property type="match status" value="1"/>
</dbReference>
<comment type="similarity">
    <text evidence="2">Belongs to the ST7 family.</text>
</comment>
<dbReference type="EMBL" id="UXUI01008928">
    <property type="protein sequence ID" value="VDD92700.1"/>
    <property type="molecule type" value="Genomic_DNA"/>
</dbReference>
<evidence type="ECO:0000313" key="9">
    <source>
        <dbReference type="Proteomes" id="UP000274131"/>
    </source>
</evidence>
<dbReference type="OrthoDB" id="5914722at2759"/>
<evidence type="ECO:0000313" key="10">
    <source>
        <dbReference type="WBParaSite" id="EVEC_0000796701-mRNA-1"/>
    </source>
</evidence>
<dbReference type="Proteomes" id="UP000274131">
    <property type="component" value="Unassembled WGS sequence"/>
</dbReference>
<dbReference type="InterPro" id="IPR007311">
    <property type="entry name" value="ST7"/>
</dbReference>
<name>A0A0N4VBQ2_ENTVE</name>
<proteinExistence type="inferred from homology"/>
<feature type="transmembrane region" description="Helical" evidence="7">
    <location>
        <begin position="50"/>
        <end position="73"/>
    </location>
</feature>
<dbReference type="Pfam" id="PF04184">
    <property type="entry name" value="ST7"/>
    <property type="match status" value="1"/>
</dbReference>
<dbReference type="AlphaFoldDB" id="A0A0N4VBQ2"/>
<protein>
    <recommendedName>
        <fullName evidence="6">Protein ST7 homolog</fullName>
    </recommendedName>
</protein>
<evidence type="ECO:0000256" key="4">
    <source>
        <dbReference type="ARBA" id="ARBA00022989"/>
    </source>
</evidence>
<reference evidence="10" key="1">
    <citation type="submission" date="2017-02" db="UniProtKB">
        <authorList>
            <consortium name="WormBaseParasite"/>
        </authorList>
    </citation>
    <scope>IDENTIFICATION</scope>
</reference>
<evidence type="ECO:0000256" key="2">
    <source>
        <dbReference type="ARBA" id="ARBA00009751"/>
    </source>
</evidence>
<sequence>MAWSWTYLWGLWFLIVFALVYMMRGPLKIMELIESLLAASSYFSNLTPKFYVALTGTSSLVSGVILIFEWWYFKHNSTTSRPASEDGSDSELLNDDLNSTTVPECKVWRNPTALLRGAEYQRFKNKTGKDPLTFYDMNLSAQDHQNFFSCESDIGQKDYEMMQIAWRERDSYSRINAAYKALEINPECAPALILLAEEKCETVEDAERTFKRALKITEANYRKVQSQLHYDPASDPSHRRDVNLLVFVRRRLAMCARRHGRLREAVKMMRDLIKEFPMMNVMNIHENLIEVLLEQQAYADAQTILAKYDDISLPKSATICFTSALLKVRTVADKFTPDFVQRRGLSAAELSAVEAIHRAVEFNPHVPQYLLELKPLILPPEHLLKRGDSEAVAYAFWHLQHWKRIEGALPLLQCTWEGKSCKEMSRSLFSAFRMIPKPLEKGHLFYPYPACTEAADRELLPSWHEVSVYPKRDMPVLKIFAALTFLTTAFLALAAHLYPKEVLEVLTFVGEALATGVKKLQDFIPDNILNLIASRPVLPPTNEPVH</sequence>
<keyword evidence="5 7" id="KW-0472">Membrane</keyword>
<evidence type="ECO:0000256" key="5">
    <source>
        <dbReference type="ARBA" id="ARBA00023136"/>
    </source>
</evidence>
<feature type="transmembrane region" description="Helical" evidence="7">
    <location>
        <begin position="6"/>
        <end position="23"/>
    </location>
</feature>
<keyword evidence="3 7" id="KW-0812">Transmembrane</keyword>
<dbReference type="InterPro" id="IPR011990">
    <property type="entry name" value="TPR-like_helical_dom_sf"/>
</dbReference>
<feature type="transmembrane region" description="Helical" evidence="7">
    <location>
        <begin position="479"/>
        <end position="498"/>
    </location>
</feature>